<gene>
    <name evidence="2" type="ORF">psyc5s11_29270</name>
</gene>
<organism evidence="2 3">
    <name type="scientific">Clostridium gelidum</name>
    <dbReference type="NCBI Taxonomy" id="704125"/>
    <lineage>
        <taxon>Bacteria</taxon>
        <taxon>Bacillati</taxon>
        <taxon>Bacillota</taxon>
        <taxon>Clostridia</taxon>
        <taxon>Eubacteriales</taxon>
        <taxon>Clostridiaceae</taxon>
        <taxon>Clostridium</taxon>
    </lineage>
</organism>
<dbReference type="Gene3D" id="3.40.1440.10">
    <property type="entry name" value="GIY-YIG endonuclease"/>
    <property type="match status" value="1"/>
</dbReference>
<dbReference type="InterPro" id="IPR035901">
    <property type="entry name" value="GIY-YIG_endonuc_sf"/>
</dbReference>
<protein>
    <recommendedName>
        <fullName evidence="1">GIY-YIG domain-containing protein</fullName>
    </recommendedName>
</protein>
<dbReference type="PROSITE" id="PS50164">
    <property type="entry name" value="GIY_YIG"/>
    <property type="match status" value="1"/>
</dbReference>
<name>A0ABM7T4G6_9CLOT</name>
<dbReference type="SMART" id="SM00465">
    <property type="entry name" value="GIYc"/>
    <property type="match status" value="1"/>
</dbReference>
<evidence type="ECO:0000313" key="3">
    <source>
        <dbReference type="Proteomes" id="UP000824633"/>
    </source>
</evidence>
<dbReference type="Pfam" id="PF01541">
    <property type="entry name" value="GIY-YIG"/>
    <property type="match status" value="1"/>
</dbReference>
<feature type="domain" description="GIY-YIG" evidence="1">
    <location>
        <begin position="13"/>
        <end position="94"/>
    </location>
</feature>
<sequence>MATNKKGYFDKFKGYYVYIIKDLEDKIVYIGQTTNYYTRLANHKSRNVKTTKEFISKGNYIIQYLDVTKDIKTEQELLYLENVLIDLWEPPLNGQVNIIKDVDWLRMLELGSLLHSFGANWITYCKCLNGKIKKDKKIYLCNYSRKVIA</sequence>
<proteinExistence type="predicted"/>
<accession>A0ABM7T4G6</accession>
<dbReference type="RefSeq" id="WP_224033259.1">
    <property type="nucleotide sequence ID" value="NZ_AP024849.1"/>
</dbReference>
<evidence type="ECO:0000313" key="2">
    <source>
        <dbReference type="EMBL" id="BCZ46860.1"/>
    </source>
</evidence>
<dbReference type="InterPro" id="IPR000305">
    <property type="entry name" value="GIY-YIG_endonuc"/>
</dbReference>
<dbReference type="EMBL" id="AP024849">
    <property type="protein sequence ID" value="BCZ46860.1"/>
    <property type="molecule type" value="Genomic_DNA"/>
</dbReference>
<dbReference type="Proteomes" id="UP000824633">
    <property type="component" value="Chromosome"/>
</dbReference>
<evidence type="ECO:0000259" key="1">
    <source>
        <dbReference type="PROSITE" id="PS50164"/>
    </source>
</evidence>
<reference evidence="3" key="1">
    <citation type="submission" date="2021-07" db="EMBL/GenBank/DDBJ databases">
        <title>Complete genome sequencing of a Clostridium isolate.</title>
        <authorList>
            <person name="Ueki A."/>
            <person name="Tonouchi A."/>
        </authorList>
    </citation>
    <scope>NUCLEOTIDE SEQUENCE [LARGE SCALE GENOMIC DNA]</scope>
    <source>
        <strain evidence="3">C5S11</strain>
    </source>
</reference>
<dbReference type="SUPFAM" id="SSF82771">
    <property type="entry name" value="GIY-YIG endonuclease"/>
    <property type="match status" value="1"/>
</dbReference>
<keyword evidence="3" id="KW-1185">Reference proteome</keyword>